<comment type="caution">
    <text evidence="2">The sequence shown here is derived from an EMBL/GenBank/DDBJ whole genome shotgun (WGS) entry which is preliminary data.</text>
</comment>
<dbReference type="SUPFAM" id="SSF52266">
    <property type="entry name" value="SGNH hydrolase"/>
    <property type="match status" value="1"/>
</dbReference>
<dbReference type="RefSeq" id="WP_183343686.1">
    <property type="nucleotide sequence ID" value="NZ_JACHNU010000005.1"/>
</dbReference>
<protein>
    <submittedName>
        <fullName evidence="2">Lysophospholipase L1-like esterase</fullName>
    </submittedName>
</protein>
<dbReference type="EMBL" id="JACHNU010000005">
    <property type="protein sequence ID" value="MBB4663968.1"/>
    <property type="molecule type" value="Genomic_DNA"/>
</dbReference>
<evidence type="ECO:0000313" key="2">
    <source>
        <dbReference type="EMBL" id="MBB4663968.1"/>
    </source>
</evidence>
<proteinExistence type="predicted"/>
<dbReference type="InterPro" id="IPR051532">
    <property type="entry name" value="Ester_Hydrolysis_Enzymes"/>
</dbReference>
<dbReference type="Proteomes" id="UP000585272">
    <property type="component" value="Unassembled WGS sequence"/>
</dbReference>
<feature type="domain" description="SGNH hydrolase-type esterase" evidence="1">
    <location>
        <begin position="8"/>
        <end position="182"/>
    </location>
</feature>
<dbReference type="PANTHER" id="PTHR30383:SF5">
    <property type="entry name" value="SGNH HYDROLASE-TYPE ESTERASE DOMAIN-CONTAINING PROTEIN"/>
    <property type="match status" value="1"/>
</dbReference>
<dbReference type="Pfam" id="PF13472">
    <property type="entry name" value="Lipase_GDSL_2"/>
    <property type="match status" value="1"/>
</dbReference>
<accession>A0A840IJ62</accession>
<gene>
    <name evidence="2" type="ORF">BDZ31_003569</name>
</gene>
<name>A0A840IJ62_9ACTN</name>
<dbReference type="PANTHER" id="PTHR30383">
    <property type="entry name" value="THIOESTERASE 1/PROTEASE 1/LYSOPHOSPHOLIPASE L1"/>
    <property type="match status" value="1"/>
</dbReference>
<dbReference type="InterPro" id="IPR036514">
    <property type="entry name" value="SGNH_hydro_sf"/>
</dbReference>
<dbReference type="AlphaFoldDB" id="A0A840IJ62"/>
<dbReference type="GO" id="GO:0004622">
    <property type="term" value="F:phosphatidylcholine lysophospholipase activity"/>
    <property type="evidence" value="ECO:0007669"/>
    <property type="project" value="TreeGrafter"/>
</dbReference>
<dbReference type="InterPro" id="IPR013830">
    <property type="entry name" value="SGNH_hydro"/>
</dbReference>
<reference evidence="2 3" key="1">
    <citation type="submission" date="2020-08" db="EMBL/GenBank/DDBJ databases">
        <title>Genomic Encyclopedia of Archaeal and Bacterial Type Strains, Phase II (KMG-II): from individual species to whole genera.</title>
        <authorList>
            <person name="Goeker M."/>
        </authorList>
    </citation>
    <scope>NUCLEOTIDE SEQUENCE [LARGE SCALE GENOMIC DNA]</scope>
    <source>
        <strain evidence="2 3">DSM 23288</strain>
    </source>
</reference>
<dbReference type="Gene3D" id="3.40.50.1110">
    <property type="entry name" value="SGNH hydrolase"/>
    <property type="match status" value="1"/>
</dbReference>
<keyword evidence="3" id="KW-1185">Reference proteome</keyword>
<sequence>MSDRCVLFFGDSFTAGAGDPTALGWVGRVAAACQPLTAYNLGVRGETSVQVAARWQGEAWPRLRGDAAHGVVFAVGANDACGDPADDDPPRVDPGHSAATLAELLEGAALMRLPAFVVGPVPVGEPHADGRVLALDDAFARLCGARGLPYAAVAPALSADPLWREEAHAGDGSHPAAAGYARLAELVLAGGFRDWLEAHVTG</sequence>
<evidence type="ECO:0000313" key="3">
    <source>
        <dbReference type="Proteomes" id="UP000585272"/>
    </source>
</evidence>
<evidence type="ECO:0000259" key="1">
    <source>
        <dbReference type="Pfam" id="PF13472"/>
    </source>
</evidence>
<organism evidence="2 3">
    <name type="scientific">Conexibacter arvalis</name>
    <dbReference type="NCBI Taxonomy" id="912552"/>
    <lineage>
        <taxon>Bacteria</taxon>
        <taxon>Bacillati</taxon>
        <taxon>Actinomycetota</taxon>
        <taxon>Thermoleophilia</taxon>
        <taxon>Solirubrobacterales</taxon>
        <taxon>Conexibacteraceae</taxon>
        <taxon>Conexibacter</taxon>
    </lineage>
</organism>